<accession>A0A136IMR0</accession>
<feature type="region of interest" description="Disordered" evidence="1">
    <location>
        <begin position="1"/>
        <end position="56"/>
    </location>
</feature>
<name>A0A136IMR0_9PEZI</name>
<organism evidence="2 3">
    <name type="scientific">Microdochium bolleyi</name>
    <dbReference type="NCBI Taxonomy" id="196109"/>
    <lineage>
        <taxon>Eukaryota</taxon>
        <taxon>Fungi</taxon>
        <taxon>Dikarya</taxon>
        <taxon>Ascomycota</taxon>
        <taxon>Pezizomycotina</taxon>
        <taxon>Sordariomycetes</taxon>
        <taxon>Xylariomycetidae</taxon>
        <taxon>Xylariales</taxon>
        <taxon>Microdochiaceae</taxon>
        <taxon>Microdochium</taxon>
    </lineage>
</organism>
<evidence type="ECO:0000313" key="3">
    <source>
        <dbReference type="Proteomes" id="UP000070501"/>
    </source>
</evidence>
<evidence type="ECO:0000256" key="1">
    <source>
        <dbReference type="SAM" id="MobiDB-lite"/>
    </source>
</evidence>
<sequence length="56" mass="6515">MIASALGVKVPKATEEQKAYDRAVREAERKKREEEREAERKRAEETARAKQAVWDD</sequence>
<keyword evidence="3" id="KW-1185">Reference proteome</keyword>
<protein>
    <submittedName>
        <fullName evidence="2">Uncharacterized protein</fullName>
    </submittedName>
</protein>
<dbReference type="InParanoid" id="A0A136IMR0"/>
<dbReference type="EMBL" id="KQ964270">
    <property type="protein sequence ID" value="KXJ86114.1"/>
    <property type="molecule type" value="Genomic_DNA"/>
</dbReference>
<dbReference type="Proteomes" id="UP000070501">
    <property type="component" value="Unassembled WGS sequence"/>
</dbReference>
<proteinExistence type="predicted"/>
<reference evidence="3" key="1">
    <citation type="submission" date="2016-02" db="EMBL/GenBank/DDBJ databases">
        <title>Draft genome sequence of Microdochium bolleyi, a fungal endophyte of beachgrass.</title>
        <authorList>
            <consortium name="DOE Joint Genome Institute"/>
            <person name="David A.S."/>
            <person name="May G."/>
            <person name="Haridas S."/>
            <person name="Lim J."/>
            <person name="Wang M."/>
            <person name="Labutti K."/>
            <person name="Lipzen A."/>
            <person name="Barry K."/>
            <person name="Grigoriev I.V."/>
        </authorList>
    </citation>
    <scope>NUCLEOTIDE SEQUENCE [LARGE SCALE GENOMIC DNA]</scope>
    <source>
        <strain evidence="3">J235TASD1</strain>
    </source>
</reference>
<dbReference type="AlphaFoldDB" id="A0A136IMR0"/>
<feature type="compositionally biased region" description="Basic and acidic residues" evidence="1">
    <location>
        <begin position="12"/>
        <end position="48"/>
    </location>
</feature>
<evidence type="ECO:0000313" key="2">
    <source>
        <dbReference type="EMBL" id="KXJ86114.1"/>
    </source>
</evidence>
<gene>
    <name evidence="2" type="ORF">Micbo1qcDRAFT_168693</name>
</gene>